<dbReference type="Pfam" id="PF01180">
    <property type="entry name" value="DHO_dh"/>
    <property type="match status" value="1"/>
</dbReference>
<dbReference type="AlphaFoldDB" id="A0A932QXS4"/>
<evidence type="ECO:0000313" key="8">
    <source>
        <dbReference type="EMBL" id="MBI3630781.1"/>
    </source>
</evidence>
<keyword evidence="6" id="KW-0560">Oxidoreductase</keyword>
<evidence type="ECO:0000256" key="2">
    <source>
        <dbReference type="ARBA" id="ARBA00004725"/>
    </source>
</evidence>
<dbReference type="InterPro" id="IPR005720">
    <property type="entry name" value="Dihydroorotate_DH_cat"/>
</dbReference>
<evidence type="ECO:0000256" key="1">
    <source>
        <dbReference type="ARBA" id="ARBA00001917"/>
    </source>
</evidence>
<dbReference type="Gene3D" id="3.20.20.70">
    <property type="entry name" value="Aldolase class I"/>
    <property type="match status" value="1"/>
</dbReference>
<dbReference type="GO" id="GO:0006222">
    <property type="term" value="P:UMP biosynthetic process"/>
    <property type="evidence" value="ECO:0007669"/>
    <property type="project" value="InterPro"/>
</dbReference>
<dbReference type="GO" id="GO:0004152">
    <property type="term" value="F:dihydroorotate dehydrogenase activity"/>
    <property type="evidence" value="ECO:0007669"/>
    <property type="project" value="InterPro"/>
</dbReference>
<dbReference type="PIRSF" id="PIRSF000164">
    <property type="entry name" value="DHO_oxidase"/>
    <property type="match status" value="1"/>
</dbReference>
<evidence type="ECO:0000313" key="9">
    <source>
        <dbReference type="Proteomes" id="UP000753196"/>
    </source>
</evidence>
<comment type="cofactor">
    <cofactor evidence="1">
        <name>FMN</name>
        <dbReference type="ChEBI" id="CHEBI:58210"/>
    </cofactor>
</comment>
<proteinExistence type="predicted"/>
<evidence type="ECO:0000256" key="4">
    <source>
        <dbReference type="ARBA" id="ARBA00022643"/>
    </source>
</evidence>
<dbReference type="InterPro" id="IPR050074">
    <property type="entry name" value="DHO_dehydrogenase"/>
</dbReference>
<organism evidence="8 9">
    <name type="scientific">Candidatus Sungiibacteriota bacterium</name>
    <dbReference type="NCBI Taxonomy" id="2750080"/>
    <lineage>
        <taxon>Bacteria</taxon>
        <taxon>Candidatus Sungiibacteriota</taxon>
    </lineage>
</organism>
<protein>
    <submittedName>
        <fullName evidence="8">Dihydroorotate dehydrogenase</fullName>
    </submittedName>
</protein>
<dbReference type="SUPFAM" id="SSF51395">
    <property type="entry name" value="FMN-linked oxidoreductases"/>
    <property type="match status" value="1"/>
</dbReference>
<dbReference type="PANTHER" id="PTHR48109:SF1">
    <property type="entry name" value="DIHYDROOROTATE DEHYDROGENASE (FUMARATE)"/>
    <property type="match status" value="1"/>
</dbReference>
<keyword evidence="3" id="KW-0285">Flavoprotein</keyword>
<comment type="pathway">
    <text evidence="2">Pyrimidine metabolism; UMP biosynthesis via de novo pathway.</text>
</comment>
<gene>
    <name evidence="8" type="ORF">HY221_00375</name>
</gene>
<dbReference type="Gene3D" id="2.30.26.10">
    <property type="entry name" value="Dihydroorotate Dehydrogenase A, chain A, domain 2"/>
    <property type="match status" value="1"/>
</dbReference>
<evidence type="ECO:0000256" key="6">
    <source>
        <dbReference type="ARBA" id="ARBA00023002"/>
    </source>
</evidence>
<comment type="caution">
    <text evidence="8">The sequence shown here is derived from an EMBL/GenBank/DDBJ whole genome shotgun (WGS) entry which is preliminary data.</text>
</comment>
<dbReference type="InterPro" id="IPR013785">
    <property type="entry name" value="Aldolase_TIM"/>
</dbReference>
<dbReference type="Proteomes" id="UP000753196">
    <property type="component" value="Unassembled WGS sequence"/>
</dbReference>
<dbReference type="InterPro" id="IPR012135">
    <property type="entry name" value="Dihydroorotate_DH_1_2"/>
</dbReference>
<dbReference type="GO" id="GO:0006207">
    <property type="term" value="P:'de novo' pyrimidine nucleobase biosynthetic process"/>
    <property type="evidence" value="ECO:0007669"/>
    <property type="project" value="TreeGrafter"/>
</dbReference>
<dbReference type="GO" id="GO:0005737">
    <property type="term" value="C:cytoplasm"/>
    <property type="evidence" value="ECO:0007669"/>
    <property type="project" value="InterPro"/>
</dbReference>
<keyword evidence="4" id="KW-0288">FMN</keyword>
<dbReference type="InterPro" id="IPR023359">
    <property type="entry name" value="Dihydro_DH_chainA_dom2"/>
</dbReference>
<evidence type="ECO:0000259" key="7">
    <source>
        <dbReference type="Pfam" id="PF01180"/>
    </source>
</evidence>
<name>A0A932QXS4_9BACT</name>
<dbReference type="EMBL" id="JACQCR010000006">
    <property type="protein sequence ID" value="MBI3630781.1"/>
    <property type="molecule type" value="Genomic_DNA"/>
</dbReference>
<dbReference type="PANTHER" id="PTHR48109">
    <property type="entry name" value="DIHYDROOROTATE DEHYDROGENASE (QUINONE), MITOCHONDRIAL-RELATED"/>
    <property type="match status" value="1"/>
</dbReference>
<reference evidence="8" key="1">
    <citation type="submission" date="2020-07" db="EMBL/GenBank/DDBJ databases">
        <title>Huge and variable diversity of episymbiotic CPR bacteria and DPANN archaea in groundwater ecosystems.</title>
        <authorList>
            <person name="He C.Y."/>
            <person name="Keren R."/>
            <person name="Whittaker M."/>
            <person name="Farag I.F."/>
            <person name="Doudna J."/>
            <person name="Cate J.H.D."/>
            <person name="Banfield J.F."/>
        </authorList>
    </citation>
    <scope>NUCLEOTIDE SEQUENCE</scope>
    <source>
        <strain evidence="8">NC_groundwater_973_Pr1_S-0.2um_54_13</strain>
    </source>
</reference>
<keyword evidence="5" id="KW-0665">Pyrimidine biosynthesis</keyword>
<accession>A0A932QXS4</accession>
<feature type="domain" description="Dihydroorotate dehydrogenase catalytic" evidence="7">
    <location>
        <begin position="7"/>
        <end position="282"/>
    </location>
</feature>
<evidence type="ECO:0000256" key="3">
    <source>
        <dbReference type="ARBA" id="ARBA00022630"/>
    </source>
</evidence>
<evidence type="ECO:0000256" key="5">
    <source>
        <dbReference type="ARBA" id="ARBA00022975"/>
    </source>
</evidence>
<sequence length="309" mass="33303">MNPPINLAGFDCESPIIMNAAGTCKSLAHVKEFAKSDVSAIVYGSITYPPRPENRGSVYYRGPGFSLNSRGMPNEGGEPHRKSLPEMAAIAHNAGKLFIVSVAGDTPDEYAVLTEIGFEAGADIVEHNWGCPNKWDGATQGQIPAYDSQLGIEILTRTESRLGNRIKLLVKLSWLDPFSIRRYAQQVIIPFKSARGVTVINTLANALSYNDFGHTRITPGGGLAGCAGPAILPIALGQAKQWRDALPPHIAVIGVGGISQEKDVADYVDRAGVTAVQIGTSFLGHSLQERNYSIFSALKGGYRFRHRDL</sequence>